<dbReference type="Gene3D" id="1.10.10.10">
    <property type="entry name" value="Winged helix-like DNA-binding domain superfamily/Winged helix DNA-binding domain"/>
    <property type="match status" value="1"/>
</dbReference>
<feature type="domain" description="RNA polymerase sigma factor 70 region 4 type 2" evidence="6">
    <location>
        <begin position="108"/>
        <end position="157"/>
    </location>
</feature>
<dbReference type="Pfam" id="PF08281">
    <property type="entry name" value="Sigma70_r4_2"/>
    <property type="match status" value="1"/>
</dbReference>
<evidence type="ECO:0000256" key="4">
    <source>
        <dbReference type="ARBA" id="ARBA00023163"/>
    </source>
</evidence>
<dbReference type="PANTHER" id="PTHR43133">
    <property type="entry name" value="RNA POLYMERASE ECF-TYPE SIGMA FACTO"/>
    <property type="match status" value="1"/>
</dbReference>
<keyword evidence="3" id="KW-0731">Sigma factor</keyword>
<reference evidence="7" key="2">
    <citation type="journal article" date="2015" name="Genome Biol. Evol.">
        <title>Complete Genome Sequence and Transcriptomic Analysis of the Novel Pathogen Elizabethkingia anophelis in Response to Oxidative Stress.</title>
        <authorList>
            <person name="Li Y."/>
            <person name="Liu Y."/>
            <person name="Chew S.C."/>
            <person name="Tay M."/>
            <person name="Salido M.M."/>
            <person name="Teo J."/>
            <person name="Lauro F.M."/>
            <person name="Givskov M."/>
            <person name="Yang L."/>
        </authorList>
    </citation>
    <scope>NUCLEOTIDE SEQUENCE</scope>
    <source>
        <strain evidence="7">NUHP1</strain>
    </source>
</reference>
<dbReference type="Proteomes" id="UP000028933">
    <property type="component" value="Chromosome"/>
</dbReference>
<protein>
    <submittedName>
        <fullName evidence="7">RNA polymerase ECF-type sigma factor</fullName>
    </submittedName>
</protein>
<keyword evidence="4" id="KW-0804">Transcription</keyword>
<dbReference type="KEGG" id="eao:BD94_0436"/>
<dbReference type="HOGENOM" id="CLU_047691_3_3_10"/>
<keyword evidence="2" id="KW-0805">Transcription regulation</keyword>
<dbReference type="GO" id="GO:0016987">
    <property type="term" value="F:sigma factor activity"/>
    <property type="evidence" value="ECO:0007669"/>
    <property type="project" value="UniProtKB-KW"/>
</dbReference>
<dbReference type="InterPro" id="IPR014284">
    <property type="entry name" value="RNA_pol_sigma-70_dom"/>
</dbReference>
<dbReference type="GO" id="GO:0006352">
    <property type="term" value="P:DNA-templated transcription initiation"/>
    <property type="evidence" value="ECO:0007669"/>
    <property type="project" value="InterPro"/>
</dbReference>
<dbReference type="eggNOG" id="COG1595">
    <property type="taxonomic scope" value="Bacteria"/>
</dbReference>
<dbReference type="STRING" id="1338011.BD94_0436"/>
<evidence type="ECO:0000256" key="2">
    <source>
        <dbReference type="ARBA" id="ARBA00023015"/>
    </source>
</evidence>
<dbReference type="SUPFAM" id="SSF88946">
    <property type="entry name" value="Sigma2 domain of RNA polymerase sigma factors"/>
    <property type="match status" value="1"/>
</dbReference>
<name>A0A077E9F5_9FLAO</name>
<dbReference type="RefSeq" id="WP_024564701.1">
    <property type="nucleotide sequence ID" value="NZ_CP007547.1"/>
</dbReference>
<dbReference type="CDD" id="cd06171">
    <property type="entry name" value="Sigma70_r4"/>
    <property type="match status" value="1"/>
</dbReference>
<sequence>MQSKQEENFVKQITENQRLIHKVCRIYTDNEVDHEDLFQEITLQLWKSFSGYRGEAKFSTWMYRIALNTAISLFRKSDRKIRAQSDVDFVSLKIECDEYIDDEDKIRNMYKMIHKLSDIERALIMMYLDDKSYREIGDILGITEGNARVKMNRAKNNLKSLVKK</sequence>
<dbReference type="Pfam" id="PF04542">
    <property type="entry name" value="Sigma70_r2"/>
    <property type="match status" value="1"/>
</dbReference>
<accession>A0A077E9F5</accession>
<dbReference type="InterPro" id="IPR013324">
    <property type="entry name" value="RNA_pol_sigma_r3/r4-like"/>
</dbReference>
<evidence type="ECO:0000259" key="6">
    <source>
        <dbReference type="Pfam" id="PF08281"/>
    </source>
</evidence>
<evidence type="ECO:0000313" key="7">
    <source>
        <dbReference type="EMBL" id="AIL44211.1"/>
    </source>
</evidence>
<dbReference type="InterPro" id="IPR007627">
    <property type="entry name" value="RNA_pol_sigma70_r2"/>
</dbReference>
<gene>
    <name evidence="7" type="ORF">BD94_0436</name>
</gene>
<dbReference type="InterPro" id="IPR013249">
    <property type="entry name" value="RNA_pol_sigma70_r4_t2"/>
</dbReference>
<dbReference type="GO" id="GO:0003677">
    <property type="term" value="F:DNA binding"/>
    <property type="evidence" value="ECO:0007669"/>
    <property type="project" value="InterPro"/>
</dbReference>
<proteinExistence type="inferred from homology"/>
<evidence type="ECO:0000256" key="3">
    <source>
        <dbReference type="ARBA" id="ARBA00023082"/>
    </source>
</evidence>
<dbReference type="InterPro" id="IPR039425">
    <property type="entry name" value="RNA_pol_sigma-70-like"/>
</dbReference>
<evidence type="ECO:0000313" key="8">
    <source>
        <dbReference type="Proteomes" id="UP000028933"/>
    </source>
</evidence>
<reference evidence="7" key="1">
    <citation type="journal article" date="2013" name="Lancet">
        <title>First case of E anophelis outbreak in an intensive-care unit.</title>
        <authorList>
            <person name="Teo J."/>
            <person name="Tan S.Y."/>
            <person name="Tay M."/>
            <person name="Ding Y."/>
            <person name="Kjelleberg S."/>
            <person name="Givskov M."/>
            <person name="Lin R.T."/>
            <person name="Yang L."/>
        </authorList>
    </citation>
    <scope>NUCLEOTIDE SEQUENCE [LARGE SCALE GENOMIC DNA]</scope>
    <source>
        <strain evidence="7">NUHP1</strain>
    </source>
</reference>
<dbReference type="SUPFAM" id="SSF88659">
    <property type="entry name" value="Sigma3 and sigma4 domains of RNA polymerase sigma factors"/>
    <property type="match status" value="1"/>
</dbReference>
<dbReference type="AlphaFoldDB" id="A0A077E9F5"/>
<dbReference type="Gene3D" id="1.10.1740.10">
    <property type="match status" value="1"/>
</dbReference>
<dbReference type="NCBIfam" id="TIGR02937">
    <property type="entry name" value="sigma70-ECF"/>
    <property type="match status" value="1"/>
</dbReference>
<feature type="domain" description="RNA polymerase sigma-70 region 2" evidence="5">
    <location>
        <begin position="13"/>
        <end position="79"/>
    </location>
</feature>
<dbReference type="EMBL" id="CP007547">
    <property type="protein sequence ID" value="AIL44211.1"/>
    <property type="molecule type" value="Genomic_DNA"/>
</dbReference>
<evidence type="ECO:0000256" key="1">
    <source>
        <dbReference type="ARBA" id="ARBA00010641"/>
    </source>
</evidence>
<comment type="similarity">
    <text evidence="1">Belongs to the sigma-70 factor family. ECF subfamily.</text>
</comment>
<evidence type="ECO:0000259" key="5">
    <source>
        <dbReference type="Pfam" id="PF04542"/>
    </source>
</evidence>
<dbReference type="InterPro" id="IPR036388">
    <property type="entry name" value="WH-like_DNA-bd_sf"/>
</dbReference>
<dbReference type="InterPro" id="IPR013325">
    <property type="entry name" value="RNA_pol_sigma_r2"/>
</dbReference>
<dbReference type="PANTHER" id="PTHR43133:SF45">
    <property type="entry name" value="RNA POLYMERASE ECF-TYPE SIGMA FACTOR"/>
    <property type="match status" value="1"/>
</dbReference>
<organism evidence="7 8">
    <name type="scientific">Elizabethkingia anophelis NUHP1</name>
    <dbReference type="NCBI Taxonomy" id="1338011"/>
    <lineage>
        <taxon>Bacteria</taxon>
        <taxon>Pseudomonadati</taxon>
        <taxon>Bacteroidota</taxon>
        <taxon>Flavobacteriia</taxon>
        <taxon>Flavobacteriales</taxon>
        <taxon>Weeksellaceae</taxon>
        <taxon>Elizabethkingia</taxon>
    </lineage>
</organism>